<keyword evidence="4" id="KW-1185">Reference proteome</keyword>
<evidence type="ECO:0008006" key="5">
    <source>
        <dbReference type="Google" id="ProtNLM"/>
    </source>
</evidence>
<evidence type="ECO:0000313" key="3">
    <source>
        <dbReference type="EMBL" id="CAF9912014.1"/>
    </source>
</evidence>
<protein>
    <recommendedName>
        <fullName evidence="5">Secreted protein</fullName>
    </recommendedName>
</protein>
<dbReference type="EMBL" id="CAJPDQ010000007">
    <property type="protein sequence ID" value="CAF9912014.1"/>
    <property type="molecule type" value="Genomic_DNA"/>
</dbReference>
<feature type="signal peptide" evidence="2">
    <location>
        <begin position="1"/>
        <end position="17"/>
    </location>
</feature>
<evidence type="ECO:0000256" key="2">
    <source>
        <dbReference type="SAM" id="SignalP"/>
    </source>
</evidence>
<reference evidence="3" key="1">
    <citation type="submission" date="2021-03" db="EMBL/GenBank/DDBJ databases">
        <authorList>
            <person name="Tagirdzhanova G."/>
        </authorList>
    </citation>
    <scope>NUCLEOTIDE SEQUENCE</scope>
</reference>
<gene>
    <name evidence="3" type="ORF">GOMPHAMPRED_007523</name>
</gene>
<name>A0A8H3EV77_9LECA</name>
<feature type="region of interest" description="Disordered" evidence="1">
    <location>
        <begin position="148"/>
        <end position="197"/>
    </location>
</feature>
<accession>A0A8H3EV77</accession>
<evidence type="ECO:0000313" key="4">
    <source>
        <dbReference type="Proteomes" id="UP000664169"/>
    </source>
</evidence>
<proteinExistence type="predicted"/>
<sequence>MKHSLIWISWTVGLTVASYIRGFESDMGVLLQARAAPRLLARTNGNQRSNSRSPPRQVPPHAILFAEGPAKVFKNGPDIERSSVPKGANAQMLSQHTKKPYVDGRLQGEGPLHGHSQPVVSHPLKAIASGQVATAQVSVPPKGLGVLKTAKAGGGSRPTFVPGGSEKKVHVESDTPGGAEAFASVTRPGRVNAGSQR</sequence>
<dbReference type="Proteomes" id="UP000664169">
    <property type="component" value="Unassembled WGS sequence"/>
</dbReference>
<evidence type="ECO:0000256" key="1">
    <source>
        <dbReference type="SAM" id="MobiDB-lite"/>
    </source>
</evidence>
<feature type="chain" id="PRO_5034142293" description="Secreted protein" evidence="2">
    <location>
        <begin position="18"/>
        <end position="197"/>
    </location>
</feature>
<comment type="caution">
    <text evidence="3">The sequence shown here is derived from an EMBL/GenBank/DDBJ whole genome shotgun (WGS) entry which is preliminary data.</text>
</comment>
<dbReference type="AlphaFoldDB" id="A0A8H3EV77"/>
<organism evidence="3 4">
    <name type="scientific">Gomphillus americanus</name>
    <dbReference type="NCBI Taxonomy" id="1940652"/>
    <lineage>
        <taxon>Eukaryota</taxon>
        <taxon>Fungi</taxon>
        <taxon>Dikarya</taxon>
        <taxon>Ascomycota</taxon>
        <taxon>Pezizomycotina</taxon>
        <taxon>Lecanoromycetes</taxon>
        <taxon>OSLEUM clade</taxon>
        <taxon>Ostropomycetidae</taxon>
        <taxon>Ostropales</taxon>
        <taxon>Graphidaceae</taxon>
        <taxon>Gomphilloideae</taxon>
        <taxon>Gomphillus</taxon>
    </lineage>
</organism>
<keyword evidence="2" id="KW-0732">Signal</keyword>